<evidence type="ECO:0000313" key="7">
    <source>
        <dbReference type="Proteomes" id="UP000663828"/>
    </source>
</evidence>
<gene>
    <name evidence="6" type="ORF">XAT740_LOCUS51487</name>
</gene>
<dbReference type="PROSITE" id="PS50970">
    <property type="entry name" value="HCY"/>
    <property type="match status" value="1"/>
</dbReference>
<proteinExistence type="predicted"/>
<keyword evidence="1 4" id="KW-0489">Methyltransferase</keyword>
<dbReference type="PANTHER" id="PTHR11103">
    <property type="entry name" value="SLR1189 PROTEIN"/>
    <property type="match status" value="1"/>
</dbReference>
<feature type="domain" description="Hcy-binding" evidence="5">
    <location>
        <begin position="4"/>
        <end position="311"/>
    </location>
</feature>
<keyword evidence="7" id="KW-1185">Reference proteome</keyword>
<evidence type="ECO:0000313" key="6">
    <source>
        <dbReference type="EMBL" id="CAF1629982.1"/>
    </source>
</evidence>
<dbReference type="GO" id="GO:0046872">
    <property type="term" value="F:metal ion binding"/>
    <property type="evidence" value="ECO:0007669"/>
    <property type="project" value="UniProtKB-KW"/>
</dbReference>
<evidence type="ECO:0000256" key="2">
    <source>
        <dbReference type="ARBA" id="ARBA00022679"/>
    </source>
</evidence>
<evidence type="ECO:0000256" key="1">
    <source>
        <dbReference type="ARBA" id="ARBA00022603"/>
    </source>
</evidence>
<dbReference type="InterPro" id="IPR003726">
    <property type="entry name" value="HCY_dom"/>
</dbReference>
<protein>
    <recommendedName>
        <fullName evidence="5">Hcy-binding domain-containing protein</fullName>
    </recommendedName>
</protein>
<evidence type="ECO:0000256" key="3">
    <source>
        <dbReference type="ARBA" id="ARBA00034478"/>
    </source>
</evidence>
<comment type="pathway">
    <text evidence="3">Amino-acid biosynthesis; L-methionine biosynthesis via de novo pathway.</text>
</comment>
<dbReference type="GO" id="GO:0032259">
    <property type="term" value="P:methylation"/>
    <property type="evidence" value="ECO:0007669"/>
    <property type="project" value="UniProtKB-KW"/>
</dbReference>
<name>A0A816CYM2_ADIRI</name>
<evidence type="ECO:0000259" key="5">
    <source>
        <dbReference type="PROSITE" id="PS50970"/>
    </source>
</evidence>
<feature type="binding site" evidence="4">
    <location>
        <position position="227"/>
    </location>
    <ligand>
        <name>Zn(2+)</name>
        <dbReference type="ChEBI" id="CHEBI:29105"/>
    </ligand>
</feature>
<dbReference type="EMBL" id="CAJNOR010008198">
    <property type="protein sequence ID" value="CAF1629982.1"/>
    <property type="molecule type" value="Genomic_DNA"/>
</dbReference>
<evidence type="ECO:0000256" key="4">
    <source>
        <dbReference type="PROSITE-ProRule" id="PRU00333"/>
    </source>
</evidence>
<sequence length="316" mass="35123">MAKYRNQLPQLSDRFFIISGGLETYLVYQKKMNLPYSATFPVLKSEAGCEVIKDYLSQFAMIAKKYGVGLIFQAVTWRASPDYLKKLGYKIEDLPGIVQQAVDLLVDIRNEYETETTPIVINASMGPRGDGYNPTTIMSPDEAQTYHSTQINAFSQSKADFITAFTLNYSEEAIGIVRAAKAANMPIAISFTVSSDGRLPTGQSLKDAIEMVDSVTDNGPIYYMINCAHPNTFEKLLDPKEAWVQRIHGFKSNASKKTHEQLDESKELDDGNPQEFGQCNLALLKKLQHVNILGGCCGTDIRHIEETCKACCNTST</sequence>
<dbReference type="SUPFAM" id="SSF82282">
    <property type="entry name" value="Homocysteine S-methyltransferase"/>
    <property type="match status" value="1"/>
</dbReference>
<dbReference type="PANTHER" id="PTHR11103:SF18">
    <property type="entry name" value="SLR1189 PROTEIN"/>
    <property type="match status" value="1"/>
</dbReference>
<accession>A0A816CYM2</accession>
<organism evidence="6 7">
    <name type="scientific">Adineta ricciae</name>
    <name type="common">Rotifer</name>
    <dbReference type="NCBI Taxonomy" id="249248"/>
    <lineage>
        <taxon>Eukaryota</taxon>
        <taxon>Metazoa</taxon>
        <taxon>Spiralia</taxon>
        <taxon>Gnathifera</taxon>
        <taxon>Rotifera</taxon>
        <taxon>Eurotatoria</taxon>
        <taxon>Bdelloidea</taxon>
        <taxon>Adinetida</taxon>
        <taxon>Adinetidae</taxon>
        <taxon>Adineta</taxon>
    </lineage>
</organism>
<dbReference type="AlphaFoldDB" id="A0A816CYM2"/>
<dbReference type="Proteomes" id="UP000663828">
    <property type="component" value="Unassembled WGS sequence"/>
</dbReference>
<comment type="cofactor">
    <cofactor evidence="4">
        <name>Zn(2+)</name>
        <dbReference type="ChEBI" id="CHEBI:29105"/>
    </cofactor>
</comment>
<dbReference type="GO" id="GO:0008168">
    <property type="term" value="F:methyltransferase activity"/>
    <property type="evidence" value="ECO:0007669"/>
    <property type="project" value="UniProtKB-UniRule"/>
</dbReference>
<keyword evidence="2 4" id="KW-0808">Transferase</keyword>
<feature type="binding site" evidence="4">
    <location>
        <position position="296"/>
    </location>
    <ligand>
        <name>Zn(2+)</name>
        <dbReference type="ChEBI" id="CHEBI:29105"/>
    </ligand>
</feature>
<reference evidence="6" key="1">
    <citation type="submission" date="2021-02" db="EMBL/GenBank/DDBJ databases">
        <authorList>
            <person name="Nowell W R."/>
        </authorList>
    </citation>
    <scope>NUCLEOTIDE SEQUENCE</scope>
</reference>
<dbReference type="Pfam" id="PF02574">
    <property type="entry name" value="S-methyl_trans"/>
    <property type="match status" value="1"/>
</dbReference>
<keyword evidence="4" id="KW-0862">Zinc</keyword>
<keyword evidence="4" id="KW-0479">Metal-binding</keyword>
<comment type="caution">
    <text evidence="6">The sequence shown here is derived from an EMBL/GenBank/DDBJ whole genome shotgun (WGS) entry which is preliminary data.</text>
</comment>
<feature type="binding site" evidence="4">
    <location>
        <position position="297"/>
    </location>
    <ligand>
        <name>Zn(2+)</name>
        <dbReference type="ChEBI" id="CHEBI:29105"/>
    </ligand>
</feature>
<dbReference type="Gene3D" id="3.20.20.330">
    <property type="entry name" value="Homocysteine-binding-like domain"/>
    <property type="match status" value="1"/>
</dbReference>
<dbReference type="InterPro" id="IPR036589">
    <property type="entry name" value="HCY_dom_sf"/>
</dbReference>